<evidence type="ECO:0000256" key="1">
    <source>
        <dbReference type="ARBA" id="ARBA00022490"/>
    </source>
</evidence>
<feature type="binding site" evidence="6">
    <location>
        <position position="90"/>
    </location>
    <ligand>
        <name>S-adenosyl-L-methionine</name>
        <dbReference type="ChEBI" id="CHEBI:59789"/>
    </ligand>
</feature>
<dbReference type="HAMAP" id="MF_00074">
    <property type="entry name" value="16SrRNA_methyltr_G"/>
    <property type="match status" value="1"/>
</dbReference>
<comment type="similarity">
    <text evidence="6">Belongs to the methyltransferase superfamily. RNA methyltransferase RsmG family.</text>
</comment>
<keyword evidence="8" id="KW-1185">Reference proteome</keyword>
<protein>
    <recommendedName>
        <fullName evidence="6">Ribosomal RNA small subunit methyltransferase G</fullName>
        <ecNumber evidence="6">2.1.1.-</ecNumber>
    </recommendedName>
    <alternativeName>
        <fullName evidence="6">16S rRNA 7-methylguanosine methyltransferase</fullName>
        <shortName evidence="6">16S rRNA m7G methyltransferase</shortName>
    </alternativeName>
</protein>
<evidence type="ECO:0000313" key="7">
    <source>
        <dbReference type="EMBL" id="GIG40888.1"/>
    </source>
</evidence>
<evidence type="ECO:0000256" key="2">
    <source>
        <dbReference type="ARBA" id="ARBA00022552"/>
    </source>
</evidence>
<comment type="subcellular location">
    <subcellularLocation>
        <location evidence="6">Cytoplasm</location>
    </subcellularLocation>
</comment>
<comment type="caution">
    <text evidence="7">The sequence shown here is derived from an EMBL/GenBank/DDBJ whole genome shotgun (WGS) entry which is preliminary data.</text>
</comment>
<comment type="function">
    <text evidence="6">Specifically methylates the N7 position of a guanine in 16S rRNA.</text>
</comment>
<keyword evidence="1 6" id="KW-0963">Cytoplasm</keyword>
<reference evidence="7 8" key="1">
    <citation type="submission" date="2021-01" db="EMBL/GenBank/DDBJ databases">
        <title>Whole genome shotgun sequence of Cellulomonas phragmiteti NBRC 110785.</title>
        <authorList>
            <person name="Komaki H."/>
            <person name="Tamura T."/>
        </authorList>
    </citation>
    <scope>NUCLEOTIDE SEQUENCE [LARGE SCALE GENOMIC DNA]</scope>
    <source>
        <strain evidence="7 8">NBRC 110785</strain>
    </source>
</reference>
<dbReference type="SUPFAM" id="SSF53335">
    <property type="entry name" value="S-adenosyl-L-methionine-dependent methyltransferases"/>
    <property type="match status" value="1"/>
</dbReference>
<comment type="caution">
    <text evidence="6">Lacks conserved residue(s) required for the propagation of feature annotation.</text>
</comment>
<name>A0ABQ4DNG7_9CELL</name>
<accession>A0ABQ4DNG7</accession>
<dbReference type="InterPro" id="IPR029063">
    <property type="entry name" value="SAM-dependent_MTases_sf"/>
</dbReference>
<keyword evidence="5 6" id="KW-0949">S-adenosyl-L-methionine</keyword>
<dbReference type="InterPro" id="IPR003682">
    <property type="entry name" value="rRNA_ssu_MeTfrase_G"/>
</dbReference>
<evidence type="ECO:0000256" key="5">
    <source>
        <dbReference type="ARBA" id="ARBA00022691"/>
    </source>
</evidence>
<dbReference type="EMBL" id="BONP01000017">
    <property type="protein sequence ID" value="GIG40888.1"/>
    <property type="molecule type" value="Genomic_DNA"/>
</dbReference>
<feature type="binding site" evidence="6">
    <location>
        <begin position="136"/>
        <end position="137"/>
    </location>
    <ligand>
        <name>S-adenosyl-L-methionine</name>
        <dbReference type="ChEBI" id="CHEBI:59789"/>
    </ligand>
</feature>
<dbReference type="Pfam" id="PF02527">
    <property type="entry name" value="GidB"/>
    <property type="match status" value="1"/>
</dbReference>
<feature type="binding site" evidence="6">
    <location>
        <position position="85"/>
    </location>
    <ligand>
        <name>S-adenosyl-L-methionine</name>
        <dbReference type="ChEBI" id="CHEBI:59789"/>
    </ligand>
</feature>
<dbReference type="Proteomes" id="UP000614741">
    <property type="component" value="Unassembled WGS sequence"/>
</dbReference>
<dbReference type="PANTHER" id="PTHR31760:SF0">
    <property type="entry name" value="S-ADENOSYL-L-METHIONINE-DEPENDENT METHYLTRANSFERASES SUPERFAMILY PROTEIN"/>
    <property type="match status" value="1"/>
</dbReference>
<dbReference type="GO" id="GO:0032259">
    <property type="term" value="P:methylation"/>
    <property type="evidence" value="ECO:0007669"/>
    <property type="project" value="UniProtKB-KW"/>
</dbReference>
<keyword evidence="2 6" id="KW-0698">rRNA processing</keyword>
<dbReference type="CDD" id="cd02440">
    <property type="entry name" value="AdoMet_MTases"/>
    <property type="match status" value="1"/>
</dbReference>
<evidence type="ECO:0000256" key="6">
    <source>
        <dbReference type="HAMAP-Rule" id="MF_00074"/>
    </source>
</evidence>
<evidence type="ECO:0000256" key="3">
    <source>
        <dbReference type="ARBA" id="ARBA00022603"/>
    </source>
</evidence>
<organism evidence="7 8">
    <name type="scientific">Cellulomonas phragmiteti</name>
    <dbReference type="NCBI Taxonomy" id="478780"/>
    <lineage>
        <taxon>Bacteria</taxon>
        <taxon>Bacillati</taxon>
        <taxon>Actinomycetota</taxon>
        <taxon>Actinomycetes</taxon>
        <taxon>Micrococcales</taxon>
        <taxon>Cellulomonadaceae</taxon>
        <taxon>Cellulomonas</taxon>
    </lineage>
</organism>
<evidence type="ECO:0000256" key="4">
    <source>
        <dbReference type="ARBA" id="ARBA00022679"/>
    </source>
</evidence>
<evidence type="ECO:0000313" key="8">
    <source>
        <dbReference type="Proteomes" id="UP000614741"/>
    </source>
</evidence>
<keyword evidence="4 6" id="KW-0808">Transferase</keyword>
<dbReference type="RefSeq" id="WP_239069260.1">
    <property type="nucleotide sequence ID" value="NZ_BONP01000017.1"/>
</dbReference>
<sequence length="228" mass="24555">MSEEPSADSEVDASVDPWNGDARLPAYFGDAWPAIERFHAFLVDQGELRGLLGPRELPRLWERHLLNSAAVVPFIPDEGVVVDVGSGAGLPGVVIAAMRPRAQVILVEPMERRVAWLLDVIERTELANVEVRRARAQELDGALEADVVTARAVASLDKLFRWCAPLVREGGALLAMKGARAADELAAAGKVMRSVGLSDGRVHEATTIAGTEPTRVVSAVRGRGTRVR</sequence>
<feature type="binding site" evidence="6">
    <location>
        <position position="151"/>
    </location>
    <ligand>
        <name>S-adenosyl-L-methionine</name>
        <dbReference type="ChEBI" id="CHEBI:59789"/>
    </ligand>
</feature>
<dbReference type="GO" id="GO:0008168">
    <property type="term" value="F:methyltransferase activity"/>
    <property type="evidence" value="ECO:0007669"/>
    <property type="project" value="UniProtKB-KW"/>
</dbReference>
<proteinExistence type="inferred from homology"/>
<gene>
    <name evidence="6 7" type="primary">rsmG</name>
    <name evidence="7" type="ORF">Cph01nite_26500</name>
</gene>
<dbReference type="NCBIfam" id="TIGR00138">
    <property type="entry name" value="rsmG_gidB"/>
    <property type="match status" value="1"/>
</dbReference>
<dbReference type="PANTHER" id="PTHR31760">
    <property type="entry name" value="S-ADENOSYL-L-METHIONINE-DEPENDENT METHYLTRANSFERASES SUPERFAMILY PROTEIN"/>
    <property type="match status" value="1"/>
</dbReference>
<keyword evidence="3 6" id="KW-0489">Methyltransferase</keyword>
<dbReference type="Gene3D" id="3.40.50.150">
    <property type="entry name" value="Vaccinia Virus protein VP39"/>
    <property type="match status" value="1"/>
</dbReference>
<dbReference type="EC" id="2.1.1.-" evidence="6"/>